<evidence type="ECO:0000313" key="3">
    <source>
        <dbReference type="EMBL" id="MBB5925895.1"/>
    </source>
</evidence>
<sequence length="358" mass="39458">MTTARKTTAVFLTVLCGLLLTIVGLVQRWPGWTWPALAVLLLVVPAGVFRVASQRRGPVPVSFEEQLTAAPVERTECRVNRVALPSLWDDYHFVFSATVRWCSAEGPGRGTVLNPAGLAVDAVLGRARAIAEKREPGHASLLQHELGGALSRMCPDSTGHLRAMAEDISLTLPDDDQERLDRLAGIRKDEAVWEHQRKYEQSKRRYLGEDVLKDTGSAVVWWLTKNDEHVAKTVADLPLLAQLTSAANDTDIPERLLEMLPHRPEEPGTPDTGTEPAAPPPREPSAADHLSGFFEAMGFTEDDDRRAMLARQFSRLIEQHNRHETAEDLLRRFDPPRPPAPDTGTEPAPDPGPPAETA</sequence>
<feature type="transmembrane region" description="Helical" evidence="2">
    <location>
        <begin position="7"/>
        <end position="26"/>
    </location>
</feature>
<keyword evidence="2" id="KW-0472">Membrane</keyword>
<keyword evidence="2" id="KW-1133">Transmembrane helix</keyword>
<organism evidence="3 4">
    <name type="scientific">Streptomyces echinatus</name>
    <dbReference type="NCBI Taxonomy" id="67293"/>
    <lineage>
        <taxon>Bacteria</taxon>
        <taxon>Bacillati</taxon>
        <taxon>Actinomycetota</taxon>
        <taxon>Actinomycetes</taxon>
        <taxon>Kitasatosporales</taxon>
        <taxon>Streptomycetaceae</taxon>
        <taxon>Streptomyces</taxon>
    </lineage>
</organism>
<comment type="caution">
    <text evidence="3">The sequence shown here is derived from an EMBL/GenBank/DDBJ whole genome shotgun (WGS) entry which is preliminary data.</text>
</comment>
<reference evidence="3 4" key="1">
    <citation type="submission" date="2020-08" db="EMBL/GenBank/DDBJ databases">
        <title>Genomic Encyclopedia of Type Strains, Phase III (KMG-III): the genomes of soil and plant-associated and newly described type strains.</title>
        <authorList>
            <person name="Whitman W."/>
        </authorList>
    </citation>
    <scope>NUCLEOTIDE SEQUENCE [LARGE SCALE GENOMIC DNA]</scope>
    <source>
        <strain evidence="3 4">CECT 3313</strain>
    </source>
</reference>
<protein>
    <submittedName>
        <fullName evidence="3">Uncharacterized protein</fullName>
    </submittedName>
</protein>
<dbReference type="Proteomes" id="UP000585836">
    <property type="component" value="Unassembled WGS sequence"/>
</dbReference>
<keyword evidence="4" id="KW-1185">Reference proteome</keyword>
<feature type="region of interest" description="Disordered" evidence="1">
    <location>
        <begin position="316"/>
        <end position="358"/>
    </location>
</feature>
<keyword evidence="2" id="KW-0812">Transmembrane</keyword>
<proteinExistence type="predicted"/>
<dbReference type="RefSeq" id="WP_184962114.1">
    <property type="nucleotide sequence ID" value="NZ_BAAAWF010000091.1"/>
</dbReference>
<accession>A0A7W9PQB5</accession>
<dbReference type="EMBL" id="JACHJK010000002">
    <property type="protein sequence ID" value="MBB5925895.1"/>
    <property type="molecule type" value="Genomic_DNA"/>
</dbReference>
<feature type="region of interest" description="Disordered" evidence="1">
    <location>
        <begin position="261"/>
        <end position="288"/>
    </location>
</feature>
<evidence type="ECO:0000256" key="2">
    <source>
        <dbReference type="SAM" id="Phobius"/>
    </source>
</evidence>
<feature type="compositionally biased region" description="Pro residues" evidence="1">
    <location>
        <begin position="348"/>
        <end position="358"/>
    </location>
</feature>
<gene>
    <name evidence="3" type="ORF">FHS34_001349</name>
</gene>
<evidence type="ECO:0000256" key="1">
    <source>
        <dbReference type="SAM" id="MobiDB-lite"/>
    </source>
</evidence>
<dbReference type="AlphaFoldDB" id="A0A7W9PQB5"/>
<evidence type="ECO:0000313" key="4">
    <source>
        <dbReference type="Proteomes" id="UP000585836"/>
    </source>
</evidence>
<name>A0A7W9PQB5_9ACTN</name>
<feature type="compositionally biased region" description="Basic and acidic residues" evidence="1">
    <location>
        <begin position="317"/>
        <end position="335"/>
    </location>
</feature>
<feature type="transmembrane region" description="Helical" evidence="2">
    <location>
        <begin position="32"/>
        <end position="52"/>
    </location>
</feature>